<comment type="caution">
    <text evidence="2">The sequence shown here is derived from an EMBL/GenBank/DDBJ whole genome shotgun (WGS) entry which is preliminary data.</text>
</comment>
<proteinExistence type="predicted"/>
<evidence type="ECO:0000313" key="3">
    <source>
        <dbReference type="Proteomes" id="UP001595690"/>
    </source>
</evidence>
<reference evidence="3" key="1">
    <citation type="journal article" date="2019" name="Int. J. Syst. Evol. Microbiol.">
        <title>The Global Catalogue of Microorganisms (GCM) 10K type strain sequencing project: providing services to taxonomists for standard genome sequencing and annotation.</title>
        <authorList>
            <consortium name="The Broad Institute Genomics Platform"/>
            <consortium name="The Broad Institute Genome Sequencing Center for Infectious Disease"/>
            <person name="Wu L."/>
            <person name="Ma J."/>
        </authorList>
    </citation>
    <scope>NUCLEOTIDE SEQUENCE [LARGE SCALE GENOMIC DNA]</scope>
    <source>
        <strain evidence="3">CGMCC 4.7405</strain>
    </source>
</reference>
<gene>
    <name evidence="2" type="ORF">ACFOWZ_18330</name>
</gene>
<keyword evidence="3" id="KW-1185">Reference proteome</keyword>
<dbReference type="PRINTS" id="PR00111">
    <property type="entry name" value="ABHYDROLASE"/>
</dbReference>
<dbReference type="RefSeq" id="WP_382373976.1">
    <property type="nucleotide sequence ID" value="NZ_JBHRZI010000015.1"/>
</dbReference>
<keyword evidence="2" id="KW-0378">Hydrolase</keyword>
<evidence type="ECO:0000259" key="1">
    <source>
        <dbReference type="Pfam" id="PF00561"/>
    </source>
</evidence>
<dbReference type="Gene3D" id="3.40.50.1820">
    <property type="entry name" value="alpha/beta hydrolase"/>
    <property type="match status" value="1"/>
</dbReference>
<dbReference type="InterPro" id="IPR018202">
    <property type="entry name" value="Ser_caboxypep_ser_AS"/>
</dbReference>
<evidence type="ECO:0000313" key="2">
    <source>
        <dbReference type="EMBL" id="MFC3893437.1"/>
    </source>
</evidence>
<name>A0ABV8BVP9_9PSEU</name>
<accession>A0ABV8BVP9</accession>
<dbReference type="EMBL" id="JBHRZI010000015">
    <property type="protein sequence ID" value="MFC3893437.1"/>
    <property type="molecule type" value="Genomic_DNA"/>
</dbReference>
<dbReference type="InterPro" id="IPR029058">
    <property type="entry name" value="AB_hydrolase_fold"/>
</dbReference>
<sequence>MHFVEHGAGTPVLAIHGWTPDHRLMTGCMEPFFETRPGYRRLYPDLPAMGKSSADGIDSSDDVLAALEKFVDAEIGGEPFLLVGESYGGYLSRALAHRRPDQVRGLALICPVGTNLRSPDRTVPEFEVRRSDGVELDPALAAQFDGLAVVRTAETARRFAEEILPGLQVADREAMVRIYERWELSEGPELGTYSGPSLILTGRQDNATGYEDVYPLLPHYPYASFVVLDTAGHNLQIDQPALFNALMGEWLDRVAHSG</sequence>
<dbReference type="Pfam" id="PF00561">
    <property type="entry name" value="Abhydrolase_1"/>
    <property type="match status" value="1"/>
</dbReference>
<dbReference type="InterPro" id="IPR050266">
    <property type="entry name" value="AB_hydrolase_sf"/>
</dbReference>
<feature type="domain" description="AB hydrolase-1" evidence="1">
    <location>
        <begin position="11"/>
        <end position="240"/>
    </location>
</feature>
<dbReference type="Proteomes" id="UP001595690">
    <property type="component" value="Unassembled WGS sequence"/>
</dbReference>
<dbReference type="SUPFAM" id="SSF53474">
    <property type="entry name" value="alpha/beta-Hydrolases"/>
    <property type="match status" value="1"/>
</dbReference>
<protein>
    <submittedName>
        <fullName evidence="2">Alpha/beta fold hydrolase</fullName>
    </submittedName>
</protein>
<dbReference type="GO" id="GO:0016787">
    <property type="term" value="F:hydrolase activity"/>
    <property type="evidence" value="ECO:0007669"/>
    <property type="project" value="UniProtKB-KW"/>
</dbReference>
<dbReference type="PANTHER" id="PTHR43798:SF6">
    <property type="entry name" value="HYDROLASE, PUTATIVE (AFU_ORTHOLOGUE AFUA_4G13070)-RELATED"/>
    <property type="match status" value="1"/>
</dbReference>
<dbReference type="InterPro" id="IPR000073">
    <property type="entry name" value="AB_hydrolase_1"/>
</dbReference>
<dbReference type="PROSITE" id="PS00131">
    <property type="entry name" value="CARBOXYPEPT_SER_SER"/>
    <property type="match status" value="1"/>
</dbReference>
<dbReference type="PANTHER" id="PTHR43798">
    <property type="entry name" value="MONOACYLGLYCEROL LIPASE"/>
    <property type="match status" value="1"/>
</dbReference>
<organism evidence="2 3">
    <name type="scientific">Lentzea rhizosphaerae</name>
    <dbReference type="NCBI Taxonomy" id="2041025"/>
    <lineage>
        <taxon>Bacteria</taxon>
        <taxon>Bacillati</taxon>
        <taxon>Actinomycetota</taxon>
        <taxon>Actinomycetes</taxon>
        <taxon>Pseudonocardiales</taxon>
        <taxon>Pseudonocardiaceae</taxon>
        <taxon>Lentzea</taxon>
    </lineage>
</organism>